<evidence type="ECO:0000256" key="10">
    <source>
        <dbReference type="SAM" id="Coils"/>
    </source>
</evidence>
<dbReference type="CDD" id="cd12151">
    <property type="entry name" value="F1-ATPase_gamma"/>
    <property type="match status" value="1"/>
</dbReference>
<evidence type="ECO:0000256" key="9">
    <source>
        <dbReference type="ARBA" id="ARBA00023310"/>
    </source>
</evidence>
<dbReference type="PANTHER" id="PTHR11693:SF22">
    <property type="entry name" value="ATP SYNTHASE SUBUNIT GAMMA, MITOCHONDRIAL"/>
    <property type="match status" value="1"/>
</dbReference>
<evidence type="ECO:0000256" key="4">
    <source>
        <dbReference type="ARBA" id="ARBA00022448"/>
    </source>
</evidence>
<keyword evidence="5" id="KW-0375">Hydrogen ion transport</keyword>
<evidence type="ECO:0000256" key="7">
    <source>
        <dbReference type="ARBA" id="ARBA00023136"/>
    </source>
</evidence>
<gene>
    <name evidence="11" type="ORF">GARC_5251</name>
</gene>
<comment type="similarity">
    <text evidence="3">Belongs to the ATPase gamma chain family.</text>
</comment>
<dbReference type="EMBL" id="BAEO01000069">
    <property type="protein sequence ID" value="GAC22186.1"/>
    <property type="molecule type" value="Genomic_DNA"/>
</dbReference>
<keyword evidence="8" id="KW-0139">CF(1)</keyword>
<evidence type="ECO:0000256" key="2">
    <source>
        <dbReference type="ARBA" id="ARBA00004170"/>
    </source>
</evidence>
<keyword evidence="4" id="KW-0813">Transport</keyword>
<dbReference type="NCBIfam" id="TIGR03323">
    <property type="entry name" value="alt_F1F0_F1_gam"/>
    <property type="match status" value="1"/>
</dbReference>
<feature type="coiled-coil region" evidence="10">
    <location>
        <begin position="248"/>
        <end position="286"/>
    </location>
</feature>
<dbReference type="PRINTS" id="PR00126">
    <property type="entry name" value="ATPASEGAMMA"/>
</dbReference>
<dbReference type="InterPro" id="IPR017709">
    <property type="entry name" value="Alt_ATP_synth_F1_gsu"/>
</dbReference>
<sequence length="301" mass="32815">MSETAASLSHKIDSASDLKGVVRTMKALAASSISQYEQSVSALTDYYRTVELGLSASFRASEPGMSAVNTASNTIQRDTDVIGVIVFGSDQGLVGQFNEDVADFAIKTLATLEGKPKVWAVGERVYSRLADAGLELSKGFSVPTSVNDIAGLVSQIQINSETHATQSGSASVYVFHNRPKTGALYQPVSQRLLPLDRQWQQSLAQIPWPSKLLPEILSSQTSTVSALIREYVFISLYRACAESLASENASRLAAMQRAEKNIDELLENLESEFHRLRQNSIDEELSDVLAGYELLNYSPKT</sequence>
<dbReference type="InterPro" id="IPR035968">
    <property type="entry name" value="ATP_synth_F1_ATPase_gsu"/>
</dbReference>
<evidence type="ECO:0000313" key="11">
    <source>
        <dbReference type="EMBL" id="GAC22186.1"/>
    </source>
</evidence>
<dbReference type="OrthoDB" id="9812769at2"/>
<keyword evidence="10" id="KW-0175">Coiled coil</keyword>
<dbReference type="Pfam" id="PF00231">
    <property type="entry name" value="ATP-synt"/>
    <property type="match status" value="1"/>
</dbReference>
<keyword evidence="9" id="KW-0066">ATP synthesis</keyword>
<dbReference type="PANTHER" id="PTHR11693">
    <property type="entry name" value="ATP SYNTHASE GAMMA CHAIN"/>
    <property type="match status" value="1"/>
</dbReference>
<dbReference type="Gene3D" id="3.40.1380.10">
    <property type="match status" value="1"/>
</dbReference>
<accession>K6YDY8</accession>
<dbReference type="GO" id="GO:0045259">
    <property type="term" value="C:proton-transporting ATP synthase complex"/>
    <property type="evidence" value="ECO:0007669"/>
    <property type="project" value="UniProtKB-KW"/>
</dbReference>
<reference evidence="11 12" key="1">
    <citation type="journal article" date="2017" name="Antonie Van Leeuwenhoek">
        <title>Rhizobium rhizosphaerae sp. nov., a novel species isolated from rice rhizosphere.</title>
        <authorList>
            <person name="Zhao J.J."/>
            <person name="Zhang J."/>
            <person name="Zhang R.J."/>
            <person name="Zhang C.W."/>
            <person name="Yin H.Q."/>
            <person name="Zhang X.X."/>
        </authorList>
    </citation>
    <scope>NUCLEOTIDE SEQUENCE [LARGE SCALE GENOMIC DNA]</scope>
    <source>
        <strain evidence="11 12">BSs20135</strain>
    </source>
</reference>
<dbReference type="RefSeq" id="WP_007625845.1">
    <property type="nucleotide sequence ID" value="NZ_BAEO01000069.1"/>
</dbReference>
<dbReference type="eggNOG" id="COG0224">
    <property type="taxonomic scope" value="Bacteria"/>
</dbReference>
<evidence type="ECO:0000256" key="1">
    <source>
        <dbReference type="ARBA" id="ARBA00003456"/>
    </source>
</evidence>
<evidence type="ECO:0000256" key="5">
    <source>
        <dbReference type="ARBA" id="ARBA00022781"/>
    </source>
</evidence>
<dbReference type="Proteomes" id="UP000006327">
    <property type="component" value="Unassembled WGS sequence"/>
</dbReference>
<evidence type="ECO:0000256" key="6">
    <source>
        <dbReference type="ARBA" id="ARBA00023065"/>
    </source>
</evidence>
<dbReference type="AlphaFoldDB" id="K6YDY8"/>
<dbReference type="GO" id="GO:0046933">
    <property type="term" value="F:proton-transporting ATP synthase activity, rotational mechanism"/>
    <property type="evidence" value="ECO:0007669"/>
    <property type="project" value="InterPro"/>
</dbReference>
<evidence type="ECO:0000256" key="8">
    <source>
        <dbReference type="ARBA" id="ARBA00023196"/>
    </source>
</evidence>
<organism evidence="11 12">
    <name type="scientific">Paraglaciecola arctica BSs20135</name>
    <dbReference type="NCBI Taxonomy" id="493475"/>
    <lineage>
        <taxon>Bacteria</taxon>
        <taxon>Pseudomonadati</taxon>
        <taxon>Pseudomonadota</taxon>
        <taxon>Gammaproteobacteria</taxon>
        <taxon>Alteromonadales</taxon>
        <taxon>Alteromonadaceae</taxon>
        <taxon>Paraglaciecola</taxon>
    </lineage>
</organism>
<comment type="function">
    <text evidence="1">Produces ATP from ADP in the presence of a proton gradient across the membrane. The gamma chain is believed to be important in regulating ATPase activity and the flow of protons through the CF(0) complex.</text>
</comment>
<keyword evidence="7" id="KW-0472">Membrane</keyword>
<dbReference type="STRING" id="493475.GARC_5251"/>
<keyword evidence="6" id="KW-0406">Ion transport</keyword>
<comment type="caution">
    <text evidence="11">The sequence shown here is derived from an EMBL/GenBank/DDBJ whole genome shotgun (WGS) entry which is preliminary data.</text>
</comment>
<proteinExistence type="inferred from homology"/>
<comment type="subcellular location">
    <subcellularLocation>
        <location evidence="2">Membrane</location>
        <topology evidence="2">Peripheral membrane protein</topology>
    </subcellularLocation>
</comment>
<name>K6YDY8_9ALTE</name>
<dbReference type="SUPFAM" id="SSF52943">
    <property type="entry name" value="ATP synthase (F1-ATPase), gamma subunit"/>
    <property type="match status" value="1"/>
</dbReference>
<evidence type="ECO:0000313" key="12">
    <source>
        <dbReference type="Proteomes" id="UP000006327"/>
    </source>
</evidence>
<keyword evidence="12" id="KW-1185">Reference proteome</keyword>
<dbReference type="Gene3D" id="1.10.287.80">
    <property type="entry name" value="ATP synthase, gamma subunit, helix hairpin domain"/>
    <property type="match status" value="1"/>
</dbReference>
<evidence type="ECO:0000256" key="3">
    <source>
        <dbReference type="ARBA" id="ARBA00007681"/>
    </source>
</evidence>
<protein>
    <submittedName>
        <fullName evidence="11">H(+)-transporting ATP synthase, subunit gamma</fullName>
    </submittedName>
</protein>
<dbReference type="InterPro" id="IPR000131">
    <property type="entry name" value="ATP_synth_F1_gsu"/>
</dbReference>